<dbReference type="OrthoDB" id="5850428at2759"/>
<feature type="compositionally biased region" description="Polar residues" evidence="2">
    <location>
        <begin position="349"/>
        <end position="361"/>
    </location>
</feature>
<evidence type="ECO:0000256" key="1">
    <source>
        <dbReference type="SAM" id="Coils"/>
    </source>
</evidence>
<dbReference type="WBParaSite" id="ASIM_0000016501-mRNA-1">
    <property type="protein sequence ID" value="ASIM_0000016501-mRNA-1"/>
    <property type="gene ID" value="ASIM_0000016501"/>
</dbReference>
<feature type="region of interest" description="Disordered" evidence="2">
    <location>
        <begin position="1013"/>
        <end position="1043"/>
    </location>
</feature>
<protein>
    <submittedName>
        <fullName evidence="5">Spc7 domain-containing protein</fullName>
    </submittedName>
</protein>
<name>A0A0M3IY51_ANISI</name>
<evidence type="ECO:0000313" key="4">
    <source>
        <dbReference type="Proteomes" id="UP000267096"/>
    </source>
</evidence>
<organism evidence="5">
    <name type="scientific">Anisakis simplex</name>
    <name type="common">Herring worm</name>
    <dbReference type="NCBI Taxonomy" id="6269"/>
    <lineage>
        <taxon>Eukaryota</taxon>
        <taxon>Metazoa</taxon>
        <taxon>Ecdysozoa</taxon>
        <taxon>Nematoda</taxon>
        <taxon>Chromadorea</taxon>
        <taxon>Rhabditida</taxon>
        <taxon>Spirurina</taxon>
        <taxon>Ascaridomorpha</taxon>
        <taxon>Ascaridoidea</taxon>
        <taxon>Anisakidae</taxon>
        <taxon>Anisakis</taxon>
        <taxon>Anisakis simplex complex</taxon>
    </lineage>
</organism>
<accession>A0A0M3IY51</accession>
<reference evidence="5" key="1">
    <citation type="submission" date="2017-02" db="UniProtKB">
        <authorList>
            <consortium name="WormBaseParasite"/>
        </authorList>
    </citation>
    <scope>IDENTIFICATION</scope>
</reference>
<feature type="compositionally biased region" description="Basic and acidic residues" evidence="2">
    <location>
        <begin position="749"/>
        <end position="763"/>
    </location>
</feature>
<feature type="coiled-coil region" evidence="1">
    <location>
        <begin position="68"/>
        <end position="170"/>
    </location>
</feature>
<feature type="region of interest" description="Disordered" evidence="2">
    <location>
        <begin position="349"/>
        <end position="375"/>
    </location>
</feature>
<gene>
    <name evidence="3" type="ORF">ASIM_LOCUS80</name>
</gene>
<sequence>MAESSQSFVELSSGVNQDNSQESLAPEAKQMLEKHFEEVTPSSNNKVTTPQNAFQEAAKISRNKFVNMSEANEELQRVKDENFELKKEIFILKRELPNVIDADGKDIIAEYIECRDKIFNAETRRMVLEEELRTMKMEMNDQKRKFEQDREELNCRWKNAIEERDSLSEELAKVGYFVSDESISNNINMKERRELFASTRLTNKLQVELSALQSNAIQHCVSSDEQGDSTLENLSIMSTRDKVIEDLKGTLLEMTVKESGLRDKVDSLIAEIESSKKKLNEEKELRISAERSLANLQIQYDQLTEEKKLVESKWEGEMKKWKSDIDKRDKAINSLLRKLEQTNSLLMMNSTGRNTRNGDSEMNNEDGGMSASEEIDQSSIWDAERLRAENSEINKELARNQQLPTSQSFTDMMNLKHKEISVGVSFHKESSIREDEIRTNSMMNPNVSEMASMAGLYDCSLVAVQHLDTVGTKISQLHKICYRLFEKLRGCADFLQSLLDQLGNSEKGQALIDEIHAMRLDFDQSEMEASELLKGVEEAKRGIDEFKDVLSKSIEISMINVSTLAVDVSSDQEKRNMQRMVEETQAELMHLQSKLKGNESEMDGLRSEIATLENDRTKLIQNLEEERSSKEELERKMNELQEVISAQEVEHTTRIKEFEYQVNDLENRCVDAERELQQSCEQIRLLEKHLEDSQKSLCSRNVELEKNVAKLKSKEEEMNRYEMELALLEQKTNHLVTSFTSKTTKRLRKTQENAESNKDHASEDVQATATEHFPQISLISSHLNCLVGELDRVRAELDMSRKDRNITENKYRDLVEELNAASAMSEELSNKSQIFQQQIKTLEKLLEKRTAPPVQSKRTQSDLRATAIGALEANVKKLENENTALKENFNAMCATVAESDGGSVASKNLKEFSKQTQQRTCFTTTIGSCTSLSASEITEIEKQLKAYEEFATKVYEFIRKWNKTPQKASKTSFSPADLNQLYKKLLRIHEKIDEQIDQLKDRINTKDQQIEMIASSNPPSANKKESQSVEHPPVKSPESNKTSISDEHISAFRVELSESDFNETLLSSNWIVQAVKKLIENKPLKEREHILKEMLEKGRNVRGLLTTLCNRIERYEQAKLEQKENMDPNVDTLDTFKNENIRLQLALDDAQETLKAAYEKLSAKPDSTEMSERIVHELQKILRTMKSTKRDARLLDRRSKRNSSESDVRK</sequence>
<feature type="coiled-coil region" evidence="1">
    <location>
        <begin position="982"/>
        <end position="1009"/>
    </location>
</feature>
<feature type="coiled-coil region" evidence="1">
    <location>
        <begin position="262"/>
        <end position="313"/>
    </location>
</feature>
<keyword evidence="1" id="KW-0175">Coiled coil</keyword>
<feature type="coiled-coil region" evidence="1">
    <location>
        <begin position="790"/>
        <end position="895"/>
    </location>
</feature>
<reference evidence="3 4" key="2">
    <citation type="submission" date="2018-11" db="EMBL/GenBank/DDBJ databases">
        <authorList>
            <consortium name="Pathogen Informatics"/>
        </authorList>
    </citation>
    <scope>NUCLEOTIDE SEQUENCE [LARGE SCALE GENOMIC DNA]</scope>
</reference>
<dbReference type="PANTHER" id="PTHR23159:SF31">
    <property type="entry name" value="CENTROSOME-ASSOCIATED PROTEIN CEP250 ISOFORM X1"/>
    <property type="match status" value="1"/>
</dbReference>
<dbReference type="PANTHER" id="PTHR23159">
    <property type="entry name" value="CENTROSOMAL PROTEIN 2"/>
    <property type="match status" value="1"/>
</dbReference>
<feature type="compositionally biased region" description="Polar residues" evidence="2">
    <location>
        <begin position="40"/>
        <end position="49"/>
    </location>
</feature>
<feature type="compositionally biased region" description="Polar residues" evidence="2">
    <location>
        <begin position="1"/>
        <end position="23"/>
    </location>
</feature>
<feature type="coiled-coil region" evidence="1">
    <location>
        <begin position="1105"/>
        <end position="1160"/>
    </location>
</feature>
<proteinExistence type="predicted"/>
<feature type="region of interest" description="Disordered" evidence="2">
    <location>
        <begin position="1"/>
        <end position="49"/>
    </location>
</feature>
<keyword evidence="4" id="KW-1185">Reference proteome</keyword>
<feature type="coiled-coil region" evidence="1">
    <location>
        <begin position="574"/>
        <end position="731"/>
    </location>
</feature>
<dbReference type="Proteomes" id="UP000267096">
    <property type="component" value="Unassembled WGS sequence"/>
</dbReference>
<evidence type="ECO:0000256" key="2">
    <source>
        <dbReference type="SAM" id="MobiDB-lite"/>
    </source>
</evidence>
<evidence type="ECO:0000313" key="5">
    <source>
        <dbReference type="WBParaSite" id="ASIM_0000016501-mRNA-1"/>
    </source>
</evidence>
<evidence type="ECO:0000313" key="3">
    <source>
        <dbReference type="EMBL" id="VDK17346.1"/>
    </source>
</evidence>
<feature type="region of interest" description="Disordered" evidence="2">
    <location>
        <begin position="740"/>
        <end position="765"/>
    </location>
</feature>
<dbReference type="AlphaFoldDB" id="A0A0M3IY51"/>
<dbReference type="EMBL" id="UYRR01000019">
    <property type="protein sequence ID" value="VDK17346.1"/>
    <property type="molecule type" value="Genomic_DNA"/>
</dbReference>